<feature type="transmembrane region" description="Helical" evidence="9">
    <location>
        <begin position="54"/>
        <end position="81"/>
    </location>
</feature>
<evidence type="ECO:0000256" key="4">
    <source>
        <dbReference type="ARBA" id="ARBA00022692"/>
    </source>
</evidence>
<feature type="transmembrane region" description="Helical" evidence="9">
    <location>
        <begin position="283"/>
        <end position="302"/>
    </location>
</feature>
<dbReference type="GO" id="GO:0072657">
    <property type="term" value="P:protein localization to membrane"/>
    <property type="evidence" value="ECO:0007669"/>
    <property type="project" value="TreeGrafter"/>
</dbReference>
<accession>A0A8R1DZT5</accession>
<reference evidence="10" key="2">
    <citation type="submission" date="2022-06" db="UniProtKB">
        <authorList>
            <consortium name="EnsemblMetazoa"/>
        </authorList>
    </citation>
    <scope>IDENTIFICATION</scope>
    <source>
        <strain evidence="10">DF5081</strain>
    </source>
</reference>
<dbReference type="GO" id="GO:0016020">
    <property type="term" value="C:membrane"/>
    <property type="evidence" value="ECO:0007669"/>
    <property type="project" value="UniProtKB-SubCell"/>
</dbReference>
<sequence length="353" mass="39960">MKKFAGFLSVTIVRTVRRDIAQYNRDDEEDDTLEETGWKLVHGDVFRPPPHQMILVNMVGTGIQLLGMSAIVVVCAMLGMLSPASRGSLMSAAVFLFCFMGLVSGYHAGRLYKTMKGRNPIRCAVQTATLFPSLILGAGFLLNFFLIVKNSSGAVPFGTMIALLIMWFCIDMPLIFLGFYFGYRKQPFTHPVRTNQIPRQVPEQVWYLRLIPSSLIAGVLPFGAMFIELFFIFNAIWENQFYYLFGFLFIVSIILAISTAQISVVATYFSLCAENYRWWWRSFVISGGSAFYVMAYAVFYYNTKLSIDGFVPTVLYFGYSSLIALTFFFMTGTIGFYASHFFLTKIYAAVKID</sequence>
<comment type="similarity">
    <text evidence="3 9">Belongs to the nonaspanin (TM9SF) (TC 9.A.2) family.</text>
</comment>
<keyword evidence="7" id="KW-0333">Golgi apparatus</keyword>
<dbReference type="Pfam" id="PF02990">
    <property type="entry name" value="EMP70"/>
    <property type="match status" value="1"/>
</dbReference>
<evidence type="ECO:0000313" key="11">
    <source>
        <dbReference type="Proteomes" id="UP000005237"/>
    </source>
</evidence>
<dbReference type="AlphaFoldDB" id="A0A8R1DZT5"/>
<evidence type="ECO:0000256" key="5">
    <source>
        <dbReference type="ARBA" id="ARBA00022729"/>
    </source>
</evidence>
<keyword evidence="5" id="KW-0732">Signal</keyword>
<keyword evidence="4 9" id="KW-0812">Transmembrane</keyword>
<dbReference type="PANTHER" id="PTHR10766:SF55">
    <property type="entry name" value="TRANSMEMBRANE 9 SUPERFAMILY MEMBER 4"/>
    <property type="match status" value="1"/>
</dbReference>
<feature type="transmembrane region" description="Helical" evidence="9">
    <location>
        <begin position="87"/>
        <end position="108"/>
    </location>
</feature>
<reference evidence="11" key="1">
    <citation type="submission" date="2010-08" db="EMBL/GenBank/DDBJ databases">
        <authorList>
            <consortium name="Caenorhabditis japonica Sequencing Consortium"/>
            <person name="Wilson R.K."/>
        </authorList>
    </citation>
    <scope>NUCLEOTIDE SEQUENCE [LARGE SCALE GENOMIC DNA]</scope>
    <source>
        <strain evidence="11">DF5081</strain>
    </source>
</reference>
<name>A0A8R1DZT5_CAEJA</name>
<protein>
    <recommendedName>
        <fullName evidence="9">Transmembrane 9 superfamily member</fullName>
    </recommendedName>
</protein>
<evidence type="ECO:0000256" key="9">
    <source>
        <dbReference type="RuleBase" id="RU363079"/>
    </source>
</evidence>
<dbReference type="Proteomes" id="UP000005237">
    <property type="component" value="Unassembled WGS sequence"/>
</dbReference>
<proteinExistence type="inferred from homology"/>
<evidence type="ECO:0000256" key="7">
    <source>
        <dbReference type="ARBA" id="ARBA00023034"/>
    </source>
</evidence>
<evidence type="ECO:0000256" key="3">
    <source>
        <dbReference type="ARBA" id="ARBA00005227"/>
    </source>
</evidence>
<feature type="transmembrane region" description="Helical" evidence="9">
    <location>
        <begin position="215"/>
        <end position="237"/>
    </location>
</feature>
<evidence type="ECO:0000256" key="1">
    <source>
        <dbReference type="ARBA" id="ARBA00004141"/>
    </source>
</evidence>
<keyword evidence="11" id="KW-1185">Reference proteome</keyword>
<feature type="transmembrane region" description="Helical" evidence="9">
    <location>
        <begin position="160"/>
        <end position="183"/>
    </location>
</feature>
<keyword evidence="6 9" id="KW-1133">Transmembrane helix</keyword>
<comment type="subcellular location">
    <subcellularLocation>
        <location evidence="2">Golgi apparatus</location>
    </subcellularLocation>
    <subcellularLocation>
        <location evidence="1">Membrane</location>
        <topology evidence="1">Multi-pass membrane protein</topology>
    </subcellularLocation>
</comment>
<feature type="transmembrane region" description="Helical" evidence="9">
    <location>
        <begin position="243"/>
        <end position="271"/>
    </location>
</feature>
<evidence type="ECO:0000256" key="6">
    <source>
        <dbReference type="ARBA" id="ARBA00022989"/>
    </source>
</evidence>
<evidence type="ECO:0000256" key="8">
    <source>
        <dbReference type="ARBA" id="ARBA00023136"/>
    </source>
</evidence>
<dbReference type="GO" id="GO:0005794">
    <property type="term" value="C:Golgi apparatus"/>
    <property type="evidence" value="ECO:0007669"/>
    <property type="project" value="UniProtKB-SubCell"/>
</dbReference>
<dbReference type="PANTHER" id="PTHR10766">
    <property type="entry name" value="TRANSMEMBRANE 9 SUPERFAMILY PROTEIN"/>
    <property type="match status" value="1"/>
</dbReference>
<dbReference type="EnsemblMetazoa" id="CJA17027.1">
    <property type="protein sequence ID" value="CJA17027.1"/>
    <property type="gene ID" value="WBGene00136229"/>
</dbReference>
<feature type="transmembrane region" description="Helical" evidence="9">
    <location>
        <begin position="129"/>
        <end position="148"/>
    </location>
</feature>
<feature type="transmembrane region" description="Helical" evidence="9">
    <location>
        <begin position="314"/>
        <end position="338"/>
    </location>
</feature>
<organism evidence="10 11">
    <name type="scientific">Caenorhabditis japonica</name>
    <dbReference type="NCBI Taxonomy" id="281687"/>
    <lineage>
        <taxon>Eukaryota</taxon>
        <taxon>Metazoa</taxon>
        <taxon>Ecdysozoa</taxon>
        <taxon>Nematoda</taxon>
        <taxon>Chromadorea</taxon>
        <taxon>Rhabditida</taxon>
        <taxon>Rhabditina</taxon>
        <taxon>Rhabditomorpha</taxon>
        <taxon>Rhabditoidea</taxon>
        <taxon>Rhabditidae</taxon>
        <taxon>Peloderinae</taxon>
        <taxon>Caenorhabditis</taxon>
    </lineage>
</organism>
<keyword evidence="8 9" id="KW-0472">Membrane</keyword>
<evidence type="ECO:0000313" key="10">
    <source>
        <dbReference type="EnsemblMetazoa" id="CJA17027.1"/>
    </source>
</evidence>
<dbReference type="InterPro" id="IPR004240">
    <property type="entry name" value="EMP70"/>
</dbReference>
<evidence type="ECO:0000256" key="2">
    <source>
        <dbReference type="ARBA" id="ARBA00004555"/>
    </source>
</evidence>